<protein>
    <submittedName>
        <fullName evidence="3">Methyltransferase</fullName>
    </submittedName>
</protein>
<reference evidence="3" key="1">
    <citation type="submission" date="2022-07" db="EMBL/GenBank/DDBJ databases">
        <authorList>
            <person name="Kouya T."/>
            <person name="Ishiyama Y."/>
        </authorList>
    </citation>
    <scope>NUCLEOTIDE SEQUENCE</scope>
    <source>
        <strain evidence="3">WR16-4</strain>
    </source>
</reference>
<evidence type="ECO:0000256" key="1">
    <source>
        <dbReference type="ARBA" id="ARBA00022679"/>
    </source>
</evidence>
<name>A0A9W6ESS1_9LACO</name>
<comment type="caution">
    <text evidence="3">The sequence shown here is derived from an EMBL/GenBank/DDBJ whole genome shotgun (WGS) entry which is preliminary data.</text>
</comment>
<dbReference type="SUPFAM" id="SSF53335">
    <property type="entry name" value="S-adenosyl-L-methionine-dependent methyltransferases"/>
    <property type="match status" value="1"/>
</dbReference>
<dbReference type="EMBL" id="BRPL01000002">
    <property type="protein sequence ID" value="GLB46762.1"/>
    <property type="molecule type" value="Genomic_DNA"/>
</dbReference>
<proteinExistence type="predicted"/>
<dbReference type="InterPro" id="IPR041698">
    <property type="entry name" value="Methyltransf_25"/>
</dbReference>
<accession>A0A9W6ESS1</accession>
<reference evidence="3" key="2">
    <citation type="journal article" date="2023" name="PLoS ONE">
        <title>Philodulcilactobacillus myokoensis gen. nov., sp. nov., a fructophilic, acidophilic, and agar-phobic lactic acid bacterium isolated from fermented vegetable extracts.</title>
        <authorList>
            <person name="Kouya T."/>
            <person name="Ishiyama Y."/>
            <person name="Ohashi S."/>
            <person name="Kumakubo R."/>
            <person name="Yamazaki T."/>
            <person name="Otaki T."/>
        </authorList>
    </citation>
    <scope>NUCLEOTIDE SEQUENCE</scope>
    <source>
        <strain evidence="3">WR16-4</strain>
    </source>
</reference>
<dbReference type="Gene3D" id="2.20.25.110">
    <property type="entry name" value="S-adenosyl-L-methionine-dependent methyltransferases"/>
    <property type="match status" value="1"/>
</dbReference>
<evidence type="ECO:0000259" key="2">
    <source>
        <dbReference type="Pfam" id="PF13649"/>
    </source>
</evidence>
<dbReference type="GO" id="GO:0032259">
    <property type="term" value="P:methylation"/>
    <property type="evidence" value="ECO:0007669"/>
    <property type="project" value="UniProtKB-KW"/>
</dbReference>
<keyword evidence="4" id="KW-1185">Reference proteome</keyword>
<dbReference type="RefSeq" id="WP_286136223.1">
    <property type="nucleotide sequence ID" value="NZ_BRPL01000002.1"/>
</dbReference>
<dbReference type="Proteomes" id="UP001144204">
    <property type="component" value="Unassembled WGS sequence"/>
</dbReference>
<dbReference type="CDD" id="cd02440">
    <property type="entry name" value="AdoMet_MTases"/>
    <property type="match status" value="1"/>
</dbReference>
<keyword evidence="1" id="KW-0808">Transferase</keyword>
<keyword evidence="3" id="KW-0489">Methyltransferase</keyword>
<gene>
    <name evidence="3" type="ORF">WR164_07410</name>
</gene>
<dbReference type="PANTHER" id="PTHR43861">
    <property type="entry name" value="TRANS-ACONITATE 2-METHYLTRANSFERASE-RELATED"/>
    <property type="match status" value="1"/>
</dbReference>
<dbReference type="InterPro" id="IPR029063">
    <property type="entry name" value="SAM-dependent_MTases_sf"/>
</dbReference>
<dbReference type="AlphaFoldDB" id="A0A9W6ESS1"/>
<evidence type="ECO:0000313" key="3">
    <source>
        <dbReference type="EMBL" id="GLB46762.1"/>
    </source>
</evidence>
<evidence type="ECO:0000313" key="4">
    <source>
        <dbReference type="Proteomes" id="UP001144204"/>
    </source>
</evidence>
<dbReference type="Pfam" id="PF13649">
    <property type="entry name" value="Methyltransf_25"/>
    <property type="match status" value="1"/>
</dbReference>
<feature type="domain" description="Methyltransferase" evidence="2">
    <location>
        <begin position="37"/>
        <end position="131"/>
    </location>
</feature>
<organism evidence="3 4">
    <name type="scientific">Philodulcilactobacillus myokoensis</name>
    <dbReference type="NCBI Taxonomy" id="2929573"/>
    <lineage>
        <taxon>Bacteria</taxon>
        <taxon>Bacillati</taxon>
        <taxon>Bacillota</taxon>
        <taxon>Bacilli</taxon>
        <taxon>Lactobacillales</taxon>
        <taxon>Lactobacillaceae</taxon>
        <taxon>Philodulcilactobacillus</taxon>
    </lineage>
</organism>
<sequence>MIFSKFAQFYDELFDPAMYQKWLDFVLTNSKPEDRLIDLACGTGRLIVSLAKLGYHTTGLDFSDDMLSIAEQHAIDNNVSPFLIQGNMLDLSNLDQYSIITCFDDSLCYLKNQKELLRAFLEVYQHLSDHGVYLFDVISPYQTDVVYPGYMYNYHDKNRAFMWQSYEGDKPHSVEHDLTFFYYNYEKDAYDEYSELHHERTYDLNIYIQLLKKAGFNQISATADFGKSKINKTTTRYFFKCKKD</sequence>
<dbReference type="Gene3D" id="3.40.50.150">
    <property type="entry name" value="Vaccinia Virus protein VP39"/>
    <property type="match status" value="1"/>
</dbReference>
<dbReference type="GO" id="GO:0008168">
    <property type="term" value="F:methyltransferase activity"/>
    <property type="evidence" value="ECO:0007669"/>
    <property type="project" value="UniProtKB-KW"/>
</dbReference>